<reference evidence="1 2" key="2">
    <citation type="journal article" date="2017" name="Sci. Rep.">
        <title>Ant-infecting Ophiocordyceps genomes reveal a high diversity of potential behavioral manipulation genes and a possible major role for enterotoxins.</title>
        <authorList>
            <person name="de Bekker C."/>
            <person name="Ohm R.A."/>
            <person name="Evans H.C."/>
            <person name="Brachmann A."/>
            <person name="Hughes D.P."/>
        </authorList>
    </citation>
    <scope>NUCLEOTIDE SEQUENCE [LARGE SCALE GENOMIC DNA]</scope>
    <source>
        <strain evidence="1 2">SC16a</strain>
    </source>
</reference>
<sequence length="245" mass="27317">MVAYDHVEQHLPHLAAGSSTPKKTIYFRFGTRIIAATGAQTDREHPNVLRLSIHDSVVHRVVRTLLQLLPTALRSWVQSTFPEWVLPTKIVLKKSKDNWEQEFITEKATYDKLRCLQGHVIPINYGQIEYDGAPALILSDIGGASLAEPEGAVLNDQELQPLLSQALGALASLGISHDDIKLDNFHLVGQDRDKIIMVVDLERVDELSSEDPEFIVSSNVEWLISIKPKSTPESEHPLKVHGRGT</sequence>
<comment type="caution">
    <text evidence="1">The sequence shown here is derived from an EMBL/GenBank/DDBJ whole genome shotgun (WGS) entry which is preliminary data.</text>
</comment>
<dbReference type="InterPro" id="IPR011009">
    <property type="entry name" value="Kinase-like_dom_sf"/>
</dbReference>
<dbReference type="SUPFAM" id="SSF56112">
    <property type="entry name" value="Protein kinase-like (PK-like)"/>
    <property type="match status" value="1"/>
</dbReference>
<dbReference type="OrthoDB" id="2942798at2759"/>
<dbReference type="Proteomes" id="UP000037136">
    <property type="component" value="Unassembled WGS sequence"/>
</dbReference>
<proteinExistence type="predicted"/>
<dbReference type="AlphaFoldDB" id="A0A2A9P2P8"/>
<name>A0A2A9P2P8_OPHUN</name>
<gene>
    <name evidence="1" type="ORF">XA68_10615</name>
</gene>
<organism evidence="1 2">
    <name type="scientific">Ophiocordyceps unilateralis</name>
    <name type="common">Zombie-ant fungus</name>
    <name type="synonym">Torrubia unilateralis</name>
    <dbReference type="NCBI Taxonomy" id="268505"/>
    <lineage>
        <taxon>Eukaryota</taxon>
        <taxon>Fungi</taxon>
        <taxon>Dikarya</taxon>
        <taxon>Ascomycota</taxon>
        <taxon>Pezizomycotina</taxon>
        <taxon>Sordariomycetes</taxon>
        <taxon>Hypocreomycetidae</taxon>
        <taxon>Hypocreales</taxon>
        <taxon>Ophiocordycipitaceae</taxon>
        <taxon>Ophiocordyceps</taxon>
    </lineage>
</organism>
<evidence type="ECO:0000313" key="1">
    <source>
        <dbReference type="EMBL" id="PFH55142.1"/>
    </source>
</evidence>
<evidence type="ECO:0008006" key="3">
    <source>
        <dbReference type="Google" id="ProtNLM"/>
    </source>
</evidence>
<accession>A0A2A9P2P8</accession>
<evidence type="ECO:0000313" key="2">
    <source>
        <dbReference type="Proteomes" id="UP000037136"/>
    </source>
</evidence>
<protein>
    <recommendedName>
        <fullName evidence="3">Protein kinase domain-containing protein</fullName>
    </recommendedName>
</protein>
<reference evidence="1 2" key="1">
    <citation type="journal article" date="2015" name="BMC Genomics">
        <title>Gene expression during zombie ant biting behavior reflects the complexity underlying fungal parasitic behavioral manipulation.</title>
        <authorList>
            <person name="de Bekker C."/>
            <person name="Ohm R.A."/>
            <person name="Loreto R.G."/>
            <person name="Sebastian A."/>
            <person name="Albert I."/>
            <person name="Merrow M."/>
            <person name="Brachmann A."/>
            <person name="Hughes D.P."/>
        </authorList>
    </citation>
    <scope>NUCLEOTIDE SEQUENCE [LARGE SCALE GENOMIC DNA]</scope>
    <source>
        <strain evidence="1 2">SC16a</strain>
    </source>
</reference>
<dbReference type="EMBL" id="LAZP02001161">
    <property type="protein sequence ID" value="PFH55142.1"/>
    <property type="molecule type" value="Genomic_DNA"/>
</dbReference>
<keyword evidence="2" id="KW-1185">Reference proteome</keyword>